<dbReference type="AlphaFoldDB" id="A0A367F331"/>
<reference evidence="3 4" key="1">
    <citation type="submission" date="2018-06" db="EMBL/GenBank/DDBJ databases">
        <title>Streptomyces reniochalinae sp. nov. and Streptomyces diacarnus sp. nov. from marine sponges.</title>
        <authorList>
            <person name="Li L."/>
        </authorList>
    </citation>
    <scope>NUCLEOTIDE SEQUENCE [LARGE SCALE GENOMIC DNA]</scope>
    <source>
        <strain evidence="3 4">LHW51701</strain>
    </source>
</reference>
<organism evidence="3 4">
    <name type="scientific">Streptomyces diacarni</name>
    <dbReference type="NCBI Taxonomy" id="2800381"/>
    <lineage>
        <taxon>Bacteria</taxon>
        <taxon>Bacillati</taxon>
        <taxon>Actinomycetota</taxon>
        <taxon>Actinomycetes</taxon>
        <taxon>Kitasatosporales</taxon>
        <taxon>Streptomycetaceae</taxon>
        <taxon>Streptomyces</taxon>
    </lineage>
</organism>
<sequence length="270" mass="28062">MPRPRPSYRRAPLVGAVSAAVLLSVAGCGGDSESNSGGDSPSPSKSDATPTGSPSKAAGPLSEEQARAALVVEQNLPAGWKSADLDDTTAAGDAPDDLSTKDRNCKKLMDALGGDLDKHEARTDASRDYSKSASGPYLSSEIASYDATRDAKRALSTFKSVRDSCKKVTTRNNATTVEWKVSELKPKTGADSAGARLRGRAKGGSADGKQLTLDLVLTRAERSTTGLALLTTGKGDTKMTSDVAKEAAKRLKAVAKGRTPTPTVPPEQDD</sequence>
<feature type="compositionally biased region" description="Basic and acidic residues" evidence="1">
    <location>
        <begin position="98"/>
        <end position="130"/>
    </location>
</feature>
<comment type="caution">
    <text evidence="3">The sequence shown here is derived from an EMBL/GenBank/DDBJ whole genome shotgun (WGS) entry which is preliminary data.</text>
</comment>
<keyword evidence="2" id="KW-0732">Signal</keyword>
<protein>
    <recommendedName>
        <fullName evidence="5">Sensor domain-containing protein</fullName>
    </recommendedName>
</protein>
<feature type="signal peptide" evidence="2">
    <location>
        <begin position="1"/>
        <end position="26"/>
    </location>
</feature>
<gene>
    <name evidence="3" type="ORF">DTL70_12160</name>
</gene>
<dbReference type="RefSeq" id="WP_114021928.1">
    <property type="nucleotide sequence ID" value="NZ_QOIN01000040.1"/>
</dbReference>
<proteinExistence type="predicted"/>
<dbReference type="PROSITE" id="PS51257">
    <property type="entry name" value="PROKAR_LIPOPROTEIN"/>
    <property type="match status" value="1"/>
</dbReference>
<evidence type="ECO:0008006" key="5">
    <source>
        <dbReference type="Google" id="ProtNLM"/>
    </source>
</evidence>
<accession>A0A367F331</accession>
<feature type="region of interest" description="Disordered" evidence="1">
    <location>
        <begin position="188"/>
        <end position="207"/>
    </location>
</feature>
<feature type="region of interest" description="Disordered" evidence="1">
    <location>
        <begin position="27"/>
        <end position="136"/>
    </location>
</feature>
<dbReference type="Proteomes" id="UP000252914">
    <property type="component" value="Unassembled WGS sequence"/>
</dbReference>
<feature type="compositionally biased region" description="Low complexity" evidence="1">
    <location>
        <begin position="27"/>
        <end position="47"/>
    </location>
</feature>
<evidence type="ECO:0000313" key="4">
    <source>
        <dbReference type="Proteomes" id="UP000252914"/>
    </source>
</evidence>
<feature type="chain" id="PRO_5039209717" description="Sensor domain-containing protein" evidence="2">
    <location>
        <begin position="27"/>
        <end position="270"/>
    </location>
</feature>
<dbReference type="EMBL" id="QOIN01000040">
    <property type="protein sequence ID" value="RCG24359.1"/>
    <property type="molecule type" value="Genomic_DNA"/>
</dbReference>
<evidence type="ECO:0000256" key="1">
    <source>
        <dbReference type="SAM" id="MobiDB-lite"/>
    </source>
</evidence>
<name>A0A367F331_9ACTN</name>
<keyword evidence="4" id="KW-1185">Reference proteome</keyword>
<evidence type="ECO:0000313" key="3">
    <source>
        <dbReference type="EMBL" id="RCG24359.1"/>
    </source>
</evidence>
<evidence type="ECO:0000256" key="2">
    <source>
        <dbReference type="SAM" id="SignalP"/>
    </source>
</evidence>